<organism evidence="3 4">
    <name type="scientific">Thermostaphylospora chromogena</name>
    <dbReference type="NCBI Taxonomy" id="35622"/>
    <lineage>
        <taxon>Bacteria</taxon>
        <taxon>Bacillati</taxon>
        <taxon>Actinomycetota</taxon>
        <taxon>Actinomycetes</taxon>
        <taxon>Streptosporangiales</taxon>
        <taxon>Thermomonosporaceae</taxon>
        <taxon>Thermostaphylospora</taxon>
    </lineage>
</organism>
<feature type="transmembrane region" description="Helical" evidence="2">
    <location>
        <begin position="52"/>
        <end position="77"/>
    </location>
</feature>
<keyword evidence="2" id="KW-0472">Membrane</keyword>
<dbReference type="OrthoDB" id="4084447at2"/>
<keyword evidence="2" id="KW-1133">Transmembrane helix</keyword>
<accession>A0A1H1B396</accession>
<protein>
    <submittedName>
        <fullName evidence="3">Conjugative transposon protein TcpC</fullName>
    </submittedName>
</protein>
<dbReference type="STRING" id="35622.SAMN04489764_0779"/>
<evidence type="ECO:0000256" key="1">
    <source>
        <dbReference type="SAM" id="MobiDB-lite"/>
    </source>
</evidence>
<dbReference type="CDD" id="cd16386">
    <property type="entry name" value="TcpC_N"/>
    <property type="match status" value="1"/>
</dbReference>
<dbReference type="Proteomes" id="UP000217103">
    <property type="component" value="Unassembled WGS sequence"/>
</dbReference>
<dbReference type="EMBL" id="FNKK01000002">
    <property type="protein sequence ID" value="SDQ46415.1"/>
    <property type="molecule type" value="Genomic_DNA"/>
</dbReference>
<evidence type="ECO:0000313" key="4">
    <source>
        <dbReference type="Proteomes" id="UP000217103"/>
    </source>
</evidence>
<dbReference type="Gene3D" id="3.10.450.540">
    <property type="match status" value="2"/>
</dbReference>
<feature type="region of interest" description="Disordered" evidence="1">
    <location>
        <begin position="1"/>
        <end position="45"/>
    </location>
</feature>
<dbReference type="Pfam" id="PF12642">
    <property type="entry name" value="TpcC"/>
    <property type="match status" value="1"/>
</dbReference>
<dbReference type="CDD" id="cd16428">
    <property type="entry name" value="TcpC_C"/>
    <property type="match status" value="1"/>
</dbReference>
<sequence length="338" mass="36382">MARRSTSQQDPLIAGDHEPSAYPDVLGADDVPQARSRGGSRRGGWPGGGGRWLVWAGRAILWALIIVVVANGVVALIQRTTRGDLAASPEATPTDAGFPVDRASSFAGQFAEIYLNFNSERQEERSERLAPYLPEGADPKFGWDGIGRMSAGAIHPYDVEVIDAKNAIVTVTFQSEDRRMLLSVPVYYNDDRFVVSGLPGVLPAPAPAALEQQPEPERDTAAENELRPQLEGFFKAYAAGDDVQLRLFAAPGERLQGFSGTLEFVQLRDVTVPPGGAIREITAEVVWSVPSVQTSSAGLAASSTTMAGKLTQAYRLTVEKQGDKWFVKEIRGASRSVG</sequence>
<evidence type="ECO:0000313" key="3">
    <source>
        <dbReference type="EMBL" id="SDQ46415.1"/>
    </source>
</evidence>
<proteinExistence type="predicted"/>
<keyword evidence="2" id="KW-0812">Transmembrane</keyword>
<reference evidence="3 4" key="1">
    <citation type="submission" date="2016-10" db="EMBL/GenBank/DDBJ databases">
        <authorList>
            <person name="de Groot N.N."/>
        </authorList>
    </citation>
    <scope>NUCLEOTIDE SEQUENCE [LARGE SCALE GENOMIC DNA]</scope>
    <source>
        <strain evidence="3 4">DSM 43794</strain>
    </source>
</reference>
<gene>
    <name evidence="3" type="ORF">SAMN04489764_0779</name>
</gene>
<name>A0A1H1B396_9ACTN</name>
<keyword evidence="4" id="KW-1185">Reference proteome</keyword>
<feature type="compositionally biased region" description="Polar residues" evidence="1">
    <location>
        <begin position="1"/>
        <end position="10"/>
    </location>
</feature>
<dbReference type="InterPro" id="IPR035628">
    <property type="entry name" value="TcpC_C"/>
</dbReference>
<evidence type="ECO:0000256" key="2">
    <source>
        <dbReference type="SAM" id="Phobius"/>
    </source>
</evidence>
<dbReference type="AlphaFoldDB" id="A0A1H1B396"/>
<dbReference type="InterPro" id="IPR024735">
    <property type="entry name" value="TcpC"/>
</dbReference>